<proteinExistence type="predicted"/>
<accession>A0A4P8J1L9</accession>
<protein>
    <recommendedName>
        <fullName evidence="1">DUF6680 domain-containing protein</fullName>
    </recommendedName>
</protein>
<dbReference type="Pfam" id="PF20385">
    <property type="entry name" value="DUF6680"/>
    <property type="match status" value="1"/>
</dbReference>
<evidence type="ECO:0000313" key="2">
    <source>
        <dbReference type="EMBL" id="QCP54716.1"/>
    </source>
</evidence>
<name>A0A4P8J1L9_9BURK</name>
<evidence type="ECO:0000259" key="1">
    <source>
        <dbReference type="Pfam" id="PF20385"/>
    </source>
</evidence>
<reference evidence="2 3" key="1">
    <citation type="submission" date="2019-05" db="EMBL/GenBank/DDBJ databases">
        <title>Burkholderia sp. DHOD12, isolated from subtropical forest soil.</title>
        <authorList>
            <person name="Gao Z.-H."/>
            <person name="Qiu L.-H."/>
        </authorList>
    </citation>
    <scope>NUCLEOTIDE SEQUENCE [LARGE SCALE GENOMIC DNA]</scope>
    <source>
        <strain evidence="2 3">DHOD12</strain>
    </source>
</reference>
<dbReference type="RefSeq" id="WP_137337474.1">
    <property type="nucleotide sequence ID" value="NZ_CP040078.1"/>
</dbReference>
<keyword evidence="3" id="KW-1185">Reference proteome</keyword>
<evidence type="ECO:0000313" key="3">
    <source>
        <dbReference type="Proteomes" id="UP000298656"/>
    </source>
</evidence>
<dbReference type="AlphaFoldDB" id="A0A4P8J1L9"/>
<dbReference type="InterPro" id="IPR046502">
    <property type="entry name" value="DUF6680"/>
</dbReference>
<organism evidence="2 3">
    <name type="scientific">Trinickia violacea</name>
    <dbReference type="NCBI Taxonomy" id="2571746"/>
    <lineage>
        <taxon>Bacteria</taxon>
        <taxon>Pseudomonadati</taxon>
        <taxon>Pseudomonadota</taxon>
        <taxon>Betaproteobacteria</taxon>
        <taxon>Burkholderiales</taxon>
        <taxon>Burkholderiaceae</taxon>
        <taxon>Trinickia</taxon>
    </lineage>
</organism>
<sequence length="186" mass="20979">MAWDFTVKITDVAIIVATFMGPIAAVQAQKWLERGRDVKQRRIAIFRALMATRANVLAPAHVEALNSIPIDFFGRSQSLKDVIAAWNVLLDHLNARNPPDMNRWGERRVELFISLLFKISQCLGYEFTELDLKNDFYAPQGHQAVQTDQEVIRRGFAEVFSGAHPFPVEIRNPPGAPAAPAQQRDQ</sequence>
<dbReference type="Proteomes" id="UP000298656">
    <property type="component" value="Chromosome 2"/>
</dbReference>
<feature type="domain" description="DUF6680" evidence="1">
    <location>
        <begin position="8"/>
        <end position="174"/>
    </location>
</feature>
<dbReference type="OrthoDB" id="1493705at2"/>
<gene>
    <name evidence="2" type="ORF">FAZ95_38310</name>
</gene>
<dbReference type="EMBL" id="CP040078">
    <property type="protein sequence ID" value="QCP54716.1"/>
    <property type="molecule type" value="Genomic_DNA"/>
</dbReference>
<dbReference type="KEGG" id="tvl:FAZ95_38310"/>